<dbReference type="InterPro" id="IPR002575">
    <property type="entry name" value="Aminoglycoside_PTrfase"/>
</dbReference>
<protein>
    <submittedName>
        <fullName evidence="2">Membrane protein</fullName>
    </submittedName>
</protein>
<evidence type="ECO:0000259" key="1">
    <source>
        <dbReference type="Pfam" id="PF01636"/>
    </source>
</evidence>
<dbReference type="Proteomes" id="UP001165079">
    <property type="component" value="Unassembled WGS sequence"/>
</dbReference>
<dbReference type="AlphaFoldDB" id="A0A9W6SMA0"/>
<comment type="caution">
    <text evidence="2">The sequence shown here is derived from an EMBL/GenBank/DDBJ whole genome shotgun (WGS) entry which is preliminary data.</text>
</comment>
<evidence type="ECO:0000313" key="2">
    <source>
        <dbReference type="EMBL" id="GLZ78843.1"/>
    </source>
</evidence>
<dbReference type="InterPro" id="IPR011009">
    <property type="entry name" value="Kinase-like_dom_sf"/>
</dbReference>
<dbReference type="EMBL" id="BSTX01000002">
    <property type="protein sequence ID" value="GLZ78843.1"/>
    <property type="molecule type" value="Genomic_DNA"/>
</dbReference>
<gene>
    <name evidence="2" type="ORF">Afil01_36500</name>
</gene>
<dbReference type="SUPFAM" id="SSF56112">
    <property type="entry name" value="Protein kinase-like (PK-like)"/>
    <property type="match status" value="1"/>
</dbReference>
<dbReference type="Gene3D" id="3.90.1200.10">
    <property type="match status" value="1"/>
</dbReference>
<accession>A0A9W6SMA0</accession>
<proteinExistence type="predicted"/>
<reference evidence="2" key="1">
    <citation type="submission" date="2023-03" db="EMBL/GenBank/DDBJ databases">
        <title>Actinorhabdospora filicis NBRC 111898.</title>
        <authorList>
            <person name="Ichikawa N."/>
            <person name="Sato H."/>
            <person name="Tonouchi N."/>
        </authorList>
    </citation>
    <scope>NUCLEOTIDE SEQUENCE</scope>
    <source>
        <strain evidence="2">NBRC 111898</strain>
    </source>
</reference>
<dbReference type="RefSeq" id="WP_285663980.1">
    <property type="nucleotide sequence ID" value="NZ_BSTX01000002.1"/>
</dbReference>
<organism evidence="2 3">
    <name type="scientific">Actinorhabdospora filicis</name>
    <dbReference type="NCBI Taxonomy" id="1785913"/>
    <lineage>
        <taxon>Bacteria</taxon>
        <taxon>Bacillati</taxon>
        <taxon>Actinomycetota</taxon>
        <taxon>Actinomycetes</taxon>
        <taxon>Micromonosporales</taxon>
        <taxon>Micromonosporaceae</taxon>
        <taxon>Actinorhabdospora</taxon>
    </lineage>
</organism>
<keyword evidence="3" id="KW-1185">Reference proteome</keyword>
<dbReference type="Pfam" id="PF01636">
    <property type="entry name" value="APH"/>
    <property type="match status" value="1"/>
</dbReference>
<feature type="domain" description="Aminoglycoside phosphotransferase" evidence="1">
    <location>
        <begin position="23"/>
        <end position="260"/>
    </location>
</feature>
<sequence length="329" mass="35249">MDDVTAARIARAYGLGEVRGHPRAVPGAFSHRVWRLTTAKGRWAVKVFDRSVDHARSPRWPEMMDEAVAIEIAAGRAGLTLPRPVFTGGAAIAEIDGLCVRVHEWAEGAPVPQATRDPLLASRIGVHLATLHRLPLACDPDAAPMVATHDDAHLAALAGRARGRSWAGLMPDARRAWRVVRELAAERATVNRPVIATHRDLGPKNALTAAGGFPVIVDWDVAGPWTADEELAAACLEWSGVKAGEPGRAAARALLEAYAAAGGKGRVSGAETLAAWLVKHANWTEMHLRHALDEHAARRDLAEEAVPGLLGDLVRYAQGVERWAGWLGV</sequence>
<evidence type="ECO:0000313" key="3">
    <source>
        <dbReference type="Proteomes" id="UP001165079"/>
    </source>
</evidence>
<name>A0A9W6SMA0_9ACTN</name>